<gene>
    <name evidence="1" type="ORF">BDR25DRAFT_364048</name>
</gene>
<proteinExistence type="predicted"/>
<evidence type="ECO:0000313" key="2">
    <source>
        <dbReference type="Proteomes" id="UP000799755"/>
    </source>
</evidence>
<dbReference type="EMBL" id="MU003610">
    <property type="protein sequence ID" value="KAF2462497.1"/>
    <property type="molecule type" value="Genomic_DNA"/>
</dbReference>
<keyword evidence="1" id="KW-0378">Hydrolase</keyword>
<protein>
    <submittedName>
        <fullName evidence="1">P-loop containing nucleoside triphosphate hydrolase protein</fullName>
    </submittedName>
</protein>
<keyword evidence="2" id="KW-1185">Reference proteome</keyword>
<reference evidence="1" key="1">
    <citation type="journal article" date="2020" name="Stud. Mycol.">
        <title>101 Dothideomycetes genomes: a test case for predicting lifestyles and emergence of pathogens.</title>
        <authorList>
            <person name="Haridas S."/>
            <person name="Albert R."/>
            <person name="Binder M."/>
            <person name="Bloem J."/>
            <person name="Labutti K."/>
            <person name="Salamov A."/>
            <person name="Andreopoulos B."/>
            <person name="Baker S."/>
            <person name="Barry K."/>
            <person name="Bills G."/>
            <person name="Bluhm B."/>
            <person name="Cannon C."/>
            <person name="Castanera R."/>
            <person name="Culley D."/>
            <person name="Daum C."/>
            <person name="Ezra D."/>
            <person name="Gonzalez J."/>
            <person name="Henrissat B."/>
            <person name="Kuo A."/>
            <person name="Liang C."/>
            <person name="Lipzen A."/>
            <person name="Lutzoni F."/>
            <person name="Magnuson J."/>
            <person name="Mondo S."/>
            <person name="Nolan M."/>
            <person name="Ohm R."/>
            <person name="Pangilinan J."/>
            <person name="Park H.-J."/>
            <person name="Ramirez L."/>
            <person name="Alfaro M."/>
            <person name="Sun H."/>
            <person name="Tritt A."/>
            <person name="Yoshinaga Y."/>
            <person name="Zwiers L.-H."/>
            <person name="Turgeon B."/>
            <person name="Goodwin S."/>
            <person name="Spatafora J."/>
            <person name="Crous P."/>
            <person name="Grigoriev I."/>
        </authorList>
    </citation>
    <scope>NUCLEOTIDE SEQUENCE</scope>
    <source>
        <strain evidence="1">ATCC 200398</strain>
    </source>
</reference>
<sequence>MLQLYCSRRRFRHHESANWRLACWFGVQPGKLEETALTVGSRRQSSLLATGEKGVVYCRSKEQCQRIPEELRCEYYHANVPNRAEQVKQWLGSGGLIVATSALGTGVDYPGVVYIPHVGMPWSMIDFAQESGRGGRAGEEVDSVIVVERRSVEREMLKHSDDLCVQAIALMSMYMDSKAVACNDIESAGCDQCRDTKWQQVQEIIDKVRAGCAICWVLDNLGRDNQRYCATGRCKDGALYHYANTTKKVRIINQQLIIAYRIVYIPVARKHHLGLTLVPLVRAAAVGDGWAVGIIRQCGYCGKLGGDWREFAAWLGKRHRY</sequence>
<organism evidence="1 2">
    <name type="scientific">Lindgomyces ingoldianus</name>
    <dbReference type="NCBI Taxonomy" id="673940"/>
    <lineage>
        <taxon>Eukaryota</taxon>
        <taxon>Fungi</taxon>
        <taxon>Dikarya</taxon>
        <taxon>Ascomycota</taxon>
        <taxon>Pezizomycotina</taxon>
        <taxon>Dothideomycetes</taxon>
        <taxon>Pleosporomycetidae</taxon>
        <taxon>Pleosporales</taxon>
        <taxon>Lindgomycetaceae</taxon>
        <taxon>Lindgomyces</taxon>
    </lineage>
</organism>
<evidence type="ECO:0000313" key="1">
    <source>
        <dbReference type="EMBL" id="KAF2462497.1"/>
    </source>
</evidence>
<name>A0ACB6Q6U2_9PLEO</name>
<comment type="caution">
    <text evidence="1">The sequence shown here is derived from an EMBL/GenBank/DDBJ whole genome shotgun (WGS) entry which is preliminary data.</text>
</comment>
<accession>A0ACB6Q6U2</accession>
<dbReference type="Proteomes" id="UP000799755">
    <property type="component" value="Unassembled WGS sequence"/>
</dbReference>